<dbReference type="PANTHER" id="PTHR23032">
    <property type="entry name" value="BRO1 DOMAIN-CONTAINING PROTEIN BROX"/>
    <property type="match status" value="1"/>
</dbReference>
<comment type="caution">
    <text evidence="1">The sequence shown here is derived from an EMBL/GenBank/DDBJ whole genome shotgun (WGS) entry which is preliminary data.</text>
</comment>
<evidence type="ECO:0000313" key="2">
    <source>
        <dbReference type="Proteomes" id="UP000265520"/>
    </source>
</evidence>
<dbReference type="Proteomes" id="UP000265520">
    <property type="component" value="Unassembled WGS sequence"/>
</dbReference>
<name>A0A392PY56_9FABA</name>
<proteinExistence type="predicted"/>
<reference evidence="1 2" key="1">
    <citation type="journal article" date="2018" name="Front. Plant Sci.">
        <title>Red Clover (Trifolium pratense) and Zigzag Clover (T. medium) - A Picture of Genomic Similarities and Differences.</title>
        <authorList>
            <person name="Dluhosova J."/>
            <person name="Istvanek J."/>
            <person name="Nedelnik J."/>
            <person name="Repkova J."/>
        </authorList>
    </citation>
    <scope>NUCLEOTIDE SEQUENCE [LARGE SCALE GENOMIC DNA]</scope>
    <source>
        <strain evidence="2">cv. 10/8</strain>
        <tissue evidence="1">Leaf</tissue>
    </source>
</reference>
<sequence length="56" mass="6201">TENRRASVDIFLKSAGYLDCAVRHVLPQLPAELRRNLPVDLAEGVLRALCLQTLGQ</sequence>
<organism evidence="1 2">
    <name type="scientific">Trifolium medium</name>
    <dbReference type="NCBI Taxonomy" id="97028"/>
    <lineage>
        <taxon>Eukaryota</taxon>
        <taxon>Viridiplantae</taxon>
        <taxon>Streptophyta</taxon>
        <taxon>Embryophyta</taxon>
        <taxon>Tracheophyta</taxon>
        <taxon>Spermatophyta</taxon>
        <taxon>Magnoliopsida</taxon>
        <taxon>eudicotyledons</taxon>
        <taxon>Gunneridae</taxon>
        <taxon>Pentapetalae</taxon>
        <taxon>rosids</taxon>
        <taxon>fabids</taxon>
        <taxon>Fabales</taxon>
        <taxon>Fabaceae</taxon>
        <taxon>Papilionoideae</taxon>
        <taxon>50 kb inversion clade</taxon>
        <taxon>NPAAA clade</taxon>
        <taxon>Hologalegina</taxon>
        <taxon>IRL clade</taxon>
        <taxon>Trifolieae</taxon>
        <taxon>Trifolium</taxon>
    </lineage>
</organism>
<dbReference type="PANTHER" id="PTHR23032:SF13">
    <property type="entry name" value="BRO1 DOMAIN-CONTAINING PROTEIN BROX"/>
    <property type="match status" value="1"/>
</dbReference>
<evidence type="ECO:0000313" key="1">
    <source>
        <dbReference type="EMBL" id="MCI17011.1"/>
    </source>
</evidence>
<feature type="non-terminal residue" evidence="1">
    <location>
        <position position="1"/>
    </location>
</feature>
<dbReference type="Gene3D" id="1.25.40.280">
    <property type="entry name" value="alix/aip1 like domains"/>
    <property type="match status" value="1"/>
</dbReference>
<keyword evidence="2" id="KW-1185">Reference proteome</keyword>
<dbReference type="EMBL" id="LXQA010103481">
    <property type="protein sequence ID" value="MCI17011.1"/>
    <property type="molecule type" value="Genomic_DNA"/>
</dbReference>
<dbReference type="InterPro" id="IPR038499">
    <property type="entry name" value="BRO1_sf"/>
</dbReference>
<accession>A0A392PY56</accession>
<feature type="non-terminal residue" evidence="1">
    <location>
        <position position="56"/>
    </location>
</feature>
<protein>
    <submittedName>
        <fullName evidence="1">Endosomal targeting BRO1-like domain protein</fullName>
    </submittedName>
</protein>
<dbReference type="InterPro" id="IPR038898">
    <property type="entry name" value="BROX"/>
</dbReference>
<dbReference type="AlphaFoldDB" id="A0A392PY56"/>